<evidence type="ECO:0008006" key="3">
    <source>
        <dbReference type="Google" id="ProtNLM"/>
    </source>
</evidence>
<dbReference type="GO" id="GO:0008410">
    <property type="term" value="F:CoA-transferase activity"/>
    <property type="evidence" value="ECO:0007669"/>
    <property type="project" value="TreeGrafter"/>
</dbReference>
<gene>
    <name evidence="2" type="ORF">LCGC14_1403410</name>
</gene>
<dbReference type="EMBL" id="LAZR01009189">
    <property type="protein sequence ID" value="KKM74133.1"/>
    <property type="molecule type" value="Genomic_DNA"/>
</dbReference>
<organism evidence="2">
    <name type="scientific">marine sediment metagenome</name>
    <dbReference type="NCBI Taxonomy" id="412755"/>
    <lineage>
        <taxon>unclassified sequences</taxon>
        <taxon>metagenomes</taxon>
        <taxon>ecological metagenomes</taxon>
    </lineage>
</organism>
<evidence type="ECO:0000256" key="1">
    <source>
        <dbReference type="ARBA" id="ARBA00022679"/>
    </source>
</evidence>
<comment type="caution">
    <text evidence="2">The sequence shown here is derived from an EMBL/GenBank/DDBJ whole genome shotgun (WGS) entry which is preliminary data.</text>
</comment>
<reference evidence="2" key="1">
    <citation type="journal article" date="2015" name="Nature">
        <title>Complex archaea that bridge the gap between prokaryotes and eukaryotes.</title>
        <authorList>
            <person name="Spang A."/>
            <person name="Saw J.H."/>
            <person name="Jorgensen S.L."/>
            <person name="Zaremba-Niedzwiedzka K."/>
            <person name="Martijn J."/>
            <person name="Lind A.E."/>
            <person name="van Eijk R."/>
            <person name="Schleper C."/>
            <person name="Guy L."/>
            <person name="Ettema T.J."/>
        </authorList>
    </citation>
    <scope>NUCLEOTIDE SEQUENCE</scope>
</reference>
<sequence length="234" mass="25010">MVPDQQTDDQPLSGIKVVEMATLAMGPLAGQTLGDYGADVIKVESLAGDHFRFNGPSVSPDMGHTFLHLNRNKKSVSCDLKSAKGRELILRLVKDADIFISNTRPDAMVRLGLDYDSLRKANPNLIYCAAYGFSEHGPYAGRPAADDTIQAMAGVVDLQERATGTASFVASILADKAIGLTVVNAVLAALVKRLRVGGGEAIEVPMFETMVAFLMPEHMAGQSFEPPRGKTGYA</sequence>
<proteinExistence type="predicted"/>
<dbReference type="PANTHER" id="PTHR48207">
    <property type="entry name" value="SUCCINATE--HYDROXYMETHYLGLUTARATE COA-TRANSFERASE"/>
    <property type="match status" value="1"/>
</dbReference>
<name>A0A0F9JWN1_9ZZZZ</name>
<keyword evidence="1" id="KW-0808">Transferase</keyword>
<feature type="non-terminal residue" evidence="2">
    <location>
        <position position="234"/>
    </location>
</feature>
<dbReference type="PANTHER" id="PTHR48207:SF4">
    <property type="entry name" value="BLL6097 PROTEIN"/>
    <property type="match status" value="1"/>
</dbReference>
<dbReference type="AlphaFoldDB" id="A0A0F9JWN1"/>
<protein>
    <recommendedName>
        <fullName evidence="3">CoA transferase</fullName>
    </recommendedName>
</protein>
<dbReference type="InterPro" id="IPR023606">
    <property type="entry name" value="CoA-Trfase_III_dom_1_sf"/>
</dbReference>
<dbReference type="Pfam" id="PF02515">
    <property type="entry name" value="CoA_transf_3"/>
    <property type="match status" value="1"/>
</dbReference>
<dbReference type="SUPFAM" id="SSF89796">
    <property type="entry name" value="CoA-transferase family III (CaiB/BaiF)"/>
    <property type="match status" value="1"/>
</dbReference>
<accession>A0A0F9JWN1</accession>
<dbReference type="Gene3D" id="3.40.50.10540">
    <property type="entry name" value="Crotonobetainyl-coa:carnitine coa-transferase, domain 1"/>
    <property type="match status" value="1"/>
</dbReference>
<dbReference type="InterPro" id="IPR003673">
    <property type="entry name" value="CoA-Trfase_fam_III"/>
</dbReference>
<evidence type="ECO:0000313" key="2">
    <source>
        <dbReference type="EMBL" id="KKM74133.1"/>
    </source>
</evidence>
<dbReference type="InterPro" id="IPR050483">
    <property type="entry name" value="CoA-transferase_III_domain"/>
</dbReference>